<reference evidence="14" key="1">
    <citation type="submission" date="2013-05" db="EMBL/GenBank/DDBJ databases">
        <authorList>
            <person name="Yim A.K.Y."/>
            <person name="Chan T.F."/>
            <person name="Ji K.M."/>
            <person name="Liu X.Y."/>
            <person name="Zhou J.W."/>
            <person name="Li R.Q."/>
            <person name="Yang K.Y."/>
            <person name="Li J."/>
            <person name="Li M."/>
            <person name="Law P.T.W."/>
            <person name="Wu Y.L."/>
            <person name="Cai Z.L."/>
            <person name="Qin H."/>
            <person name="Bao Y."/>
            <person name="Leung R.K.K."/>
            <person name="Ng P.K.S."/>
            <person name="Zou J."/>
            <person name="Zhong X.J."/>
            <person name="Ran P.X."/>
            <person name="Zhong N.S."/>
            <person name="Liu Z.G."/>
            <person name="Tsui S.K.W."/>
        </authorList>
    </citation>
    <scope>NUCLEOTIDE SEQUENCE</scope>
    <source>
        <strain evidence="14">Derf</strain>
        <tissue evidence="14">Whole organism</tissue>
    </source>
</reference>
<keyword evidence="14" id="KW-0675">Receptor</keyword>
<keyword evidence="6" id="KW-0732">Signal</keyword>
<evidence type="ECO:0000313" key="14">
    <source>
        <dbReference type="EMBL" id="KAH9521779.1"/>
    </source>
</evidence>
<dbReference type="InterPro" id="IPR038050">
    <property type="entry name" value="Neuro_actylchol_rec"/>
</dbReference>
<evidence type="ECO:0000256" key="5">
    <source>
        <dbReference type="ARBA" id="ARBA00022692"/>
    </source>
</evidence>
<evidence type="ECO:0000256" key="3">
    <source>
        <dbReference type="ARBA" id="ARBA00022448"/>
    </source>
</evidence>
<feature type="transmembrane region" description="Helical" evidence="11">
    <location>
        <begin position="272"/>
        <end position="289"/>
    </location>
</feature>
<dbReference type="GO" id="GO:0004888">
    <property type="term" value="F:transmembrane signaling receptor activity"/>
    <property type="evidence" value="ECO:0007669"/>
    <property type="project" value="InterPro"/>
</dbReference>
<dbReference type="AlphaFoldDB" id="A0A922I3Y5"/>
<feature type="domain" description="Neurotransmitter-gated ion-channel transmembrane" evidence="13">
    <location>
        <begin position="246"/>
        <end position="377"/>
    </location>
</feature>
<keyword evidence="3" id="KW-0813">Transport</keyword>
<comment type="caution">
    <text evidence="14">The sequence shown here is derived from an EMBL/GenBank/DDBJ whole genome shotgun (WGS) entry which is preliminary data.</text>
</comment>
<keyword evidence="7 11" id="KW-1133">Transmembrane helix</keyword>
<evidence type="ECO:0000256" key="11">
    <source>
        <dbReference type="SAM" id="Phobius"/>
    </source>
</evidence>
<dbReference type="Pfam" id="PF02932">
    <property type="entry name" value="Neur_chan_memb"/>
    <property type="match status" value="1"/>
</dbReference>
<dbReference type="GO" id="GO:0005230">
    <property type="term" value="F:extracellular ligand-gated monoatomic ion channel activity"/>
    <property type="evidence" value="ECO:0007669"/>
    <property type="project" value="InterPro"/>
</dbReference>
<dbReference type="InterPro" id="IPR036734">
    <property type="entry name" value="Neur_chan_lig-bd_sf"/>
</dbReference>
<dbReference type="InterPro" id="IPR006202">
    <property type="entry name" value="Neur_chan_lig-bd"/>
</dbReference>
<sequence>MAIDNTNSNNDDDHLFIWKTDPSIYNRWLPPDNINNQPINVNISIFLFGVANIYESNNEFHLDLLLRTSWLDKRINMLNQSISQRQQNHTTTTKSVIQGGVWHLNRIWLPPIFIVNAKQPNVFNNRDEHPVLVRISQTNGLILLSKRMSLCGLNQLNFHLYPFDLQRIHFEIETNELNLNDLRLRWSTIDNYSSIYFAPDFHWNGFELIDYQLIETNITYTHTGTYSRLTAIFFIRRKFMQSLLDVYIPIALFVIVSWGSFWIEITAAPARITLGVTVMLTMVTMARSAREKLPTISYIHSLDLWILSCIIFVFASIVEYVAVNYIYHRKKRFWAKKRKHFDIISHMMNNNDKNPELSLSKTDSIINFNHYNDCVKRKTTDYKKQLKQIRIDNGEEFAYEIDRRSRILFPICFAIFNLIYWITLYAASMIEQIAIE</sequence>
<evidence type="ECO:0000256" key="2">
    <source>
        <dbReference type="ARBA" id="ARBA00004236"/>
    </source>
</evidence>
<organism evidence="14 15">
    <name type="scientific">Dermatophagoides farinae</name>
    <name type="common">American house dust mite</name>
    <dbReference type="NCBI Taxonomy" id="6954"/>
    <lineage>
        <taxon>Eukaryota</taxon>
        <taxon>Metazoa</taxon>
        <taxon>Ecdysozoa</taxon>
        <taxon>Arthropoda</taxon>
        <taxon>Chelicerata</taxon>
        <taxon>Arachnida</taxon>
        <taxon>Acari</taxon>
        <taxon>Acariformes</taxon>
        <taxon>Sarcoptiformes</taxon>
        <taxon>Astigmata</taxon>
        <taxon>Psoroptidia</taxon>
        <taxon>Analgoidea</taxon>
        <taxon>Pyroglyphidae</taxon>
        <taxon>Dermatophagoidinae</taxon>
        <taxon>Dermatophagoides</taxon>
    </lineage>
</organism>
<feature type="transmembrane region" description="Helical" evidence="11">
    <location>
        <begin position="246"/>
        <end position="265"/>
    </location>
</feature>
<evidence type="ECO:0000256" key="1">
    <source>
        <dbReference type="ARBA" id="ARBA00004141"/>
    </source>
</evidence>
<dbReference type="PANTHER" id="PTHR18945">
    <property type="entry name" value="NEUROTRANSMITTER GATED ION CHANNEL"/>
    <property type="match status" value="1"/>
</dbReference>
<evidence type="ECO:0000313" key="15">
    <source>
        <dbReference type="Proteomes" id="UP000790347"/>
    </source>
</evidence>
<dbReference type="EMBL" id="ASGP02000002">
    <property type="protein sequence ID" value="KAH9521779.1"/>
    <property type="molecule type" value="Genomic_DNA"/>
</dbReference>
<dbReference type="Proteomes" id="UP000790347">
    <property type="component" value="Unassembled WGS sequence"/>
</dbReference>
<dbReference type="PRINTS" id="PR00253">
    <property type="entry name" value="GABAARECEPTR"/>
</dbReference>
<keyword evidence="10" id="KW-0407">Ion channel</keyword>
<evidence type="ECO:0000256" key="7">
    <source>
        <dbReference type="ARBA" id="ARBA00022989"/>
    </source>
</evidence>
<evidence type="ECO:0000256" key="9">
    <source>
        <dbReference type="ARBA" id="ARBA00023136"/>
    </source>
</evidence>
<dbReference type="GO" id="GO:0005254">
    <property type="term" value="F:chloride channel activity"/>
    <property type="evidence" value="ECO:0007669"/>
    <property type="project" value="UniProtKB-ARBA"/>
</dbReference>
<gene>
    <name evidence="14" type="primary">GLRA3_1</name>
    <name evidence="14" type="ORF">DERF_005409</name>
</gene>
<dbReference type="Gene3D" id="2.70.170.10">
    <property type="entry name" value="Neurotransmitter-gated ion-channel ligand-binding domain"/>
    <property type="match status" value="1"/>
</dbReference>
<dbReference type="GO" id="GO:0099095">
    <property type="term" value="F:ligand-gated monoatomic anion channel activity"/>
    <property type="evidence" value="ECO:0007669"/>
    <property type="project" value="UniProtKB-ARBA"/>
</dbReference>
<evidence type="ECO:0000256" key="6">
    <source>
        <dbReference type="ARBA" id="ARBA00022729"/>
    </source>
</evidence>
<protein>
    <submittedName>
        <fullName evidence="14">Glycine receptor subunit alpha-3</fullName>
    </submittedName>
</protein>
<keyword evidence="9 11" id="KW-0472">Membrane</keyword>
<keyword evidence="15" id="KW-1185">Reference proteome</keyword>
<dbReference type="Gene3D" id="1.20.58.390">
    <property type="entry name" value="Neurotransmitter-gated ion-channel transmembrane domain"/>
    <property type="match status" value="1"/>
</dbReference>
<evidence type="ECO:0000259" key="12">
    <source>
        <dbReference type="Pfam" id="PF02931"/>
    </source>
</evidence>
<evidence type="ECO:0000256" key="4">
    <source>
        <dbReference type="ARBA" id="ARBA00022475"/>
    </source>
</evidence>
<keyword evidence="4" id="KW-1003">Cell membrane</keyword>
<dbReference type="SUPFAM" id="SSF63712">
    <property type="entry name" value="Nicotinic receptor ligand binding domain-like"/>
    <property type="match status" value="1"/>
</dbReference>
<feature type="transmembrane region" description="Helical" evidence="11">
    <location>
        <begin position="407"/>
        <end position="427"/>
    </location>
</feature>
<evidence type="ECO:0000256" key="10">
    <source>
        <dbReference type="ARBA" id="ARBA00023303"/>
    </source>
</evidence>
<feature type="domain" description="Neurotransmitter-gated ion-channel ligand-binding" evidence="12">
    <location>
        <begin position="25"/>
        <end position="238"/>
    </location>
</feature>
<dbReference type="InterPro" id="IPR006029">
    <property type="entry name" value="Neurotrans-gated_channel_TM"/>
</dbReference>
<dbReference type="InterPro" id="IPR006028">
    <property type="entry name" value="GABAA/Glycine_rcpt"/>
</dbReference>
<keyword evidence="8" id="KW-0406">Ion transport</keyword>
<dbReference type="InterPro" id="IPR036719">
    <property type="entry name" value="Neuro-gated_channel_TM_sf"/>
</dbReference>
<proteinExistence type="predicted"/>
<reference evidence="14" key="2">
    <citation type="journal article" date="2022" name="Res Sq">
        <title>Comparative Genomics Reveals Insights into the Divergent Evolution of Astigmatic Mites and Household Pest Adaptations.</title>
        <authorList>
            <person name="Xiong Q."/>
            <person name="Wan A.T.-Y."/>
            <person name="Liu X.-Y."/>
            <person name="Fung C.S.-H."/>
            <person name="Xiao X."/>
            <person name="Malainual N."/>
            <person name="Hou J."/>
            <person name="Wang L."/>
            <person name="Wang M."/>
            <person name="Yang K."/>
            <person name="Cui Y."/>
            <person name="Leung E."/>
            <person name="Nong W."/>
            <person name="Shin S.-K."/>
            <person name="Au S."/>
            <person name="Jeong K.Y."/>
            <person name="Chew F.T."/>
            <person name="Hui J."/>
            <person name="Leung T.F."/>
            <person name="Tungtrongchitr A."/>
            <person name="Zhong N."/>
            <person name="Liu Z."/>
            <person name="Tsui S."/>
        </authorList>
    </citation>
    <scope>NUCLEOTIDE SEQUENCE</scope>
    <source>
        <strain evidence="14">Derf</strain>
        <tissue evidence="14">Whole organism</tissue>
    </source>
</reference>
<dbReference type="CDD" id="cd19049">
    <property type="entry name" value="LGIC_TM_anion"/>
    <property type="match status" value="1"/>
</dbReference>
<feature type="transmembrane region" description="Helical" evidence="11">
    <location>
        <begin position="304"/>
        <end position="327"/>
    </location>
</feature>
<accession>A0A922I3Y5</accession>
<evidence type="ECO:0000259" key="13">
    <source>
        <dbReference type="Pfam" id="PF02932"/>
    </source>
</evidence>
<dbReference type="InterPro" id="IPR006201">
    <property type="entry name" value="Neur_channel"/>
</dbReference>
<dbReference type="SUPFAM" id="SSF90112">
    <property type="entry name" value="Neurotransmitter-gated ion-channel transmembrane pore"/>
    <property type="match status" value="1"/>
</dbReference>
<comment type="subcellular location">
    <subcellularLocation>
        <location evidence="2">Cell membrane</location>
    </subcellularLocation>
    <subcellularLocation>
        <location evidence="1">Membrane</location>
        <topology evidence="1">Multi-pass membrane protein</topology>
    </subcellularLocation>
</comment>
<dbReference type="Pfam" id="PF02931">
    <property type="entry name" value="Neur_chan_LBD"/>
    <property type="match status" value="1"/>
</dbReference>
<name>A0A922I3Y5_DERFA</name>
<dbReference type="GO" id="GO:0005886">
    <property type="term" value="C:plasma membrane"/>
    <property type="evidence" value="ECO:0007669"/>
    <property type="project" value="UniProtKB-SubCell"/>
</dbReference>
<evidence type="ECO:0000256" key="8">
    <source>
        <dbReference type="ARBA" id="ARBA00023065"/>
    </source>
</evidence>
<keyword evidence="5 11" id="KW-0812">Transmembrane</keyword>